<protein>
    <submittedName>
        <fullName evidence="5">Oxidoreductase DltE</fullName>
    </submittedName>
</protein>
<dbReference type="AlphaFoldDB" id="A0AA37Q7S1"/>
<comment type="caution">
    <text evidence="5">The sequence shown here is derived from an EMBL/GenBank/DDBJ whole genome shotgun (WGS) entry which is preliminary data.</text>
</comment>
<dbReference type="InterPro" id="IPR002347">
    <property type="entry name" value="SDR_fam"/>
</dbReference>
<evidence type="ECO:0000256" key="3">
    <source>
        <dbReference type="RuleBase" id="RU000363"/>
    </source>
</evidence>
<dbReference type="PANTHER" id="PTHR44196">
    <property type="entry name" value="DEHYDROGENASE/REDUCTASE SDR FAMILY MEMBER 7B"/>
    <property type="match status" value="1"/>
</dbReference>
<evidence type="ECO:0000313" key="5">
    <source>
        <dbReference type="EMBL" id="GLC27819.1"/>
    </source>
</evidence>
<dbReference type="GO" id="GO:0016491">
    <property type="term" value="F:oxidoreductase activity"/>
    <property type="evidence" value="ECO:0007669"/>
    <property type="project" value="UniProtKB-KW"/>
</dbReference>
<evidence type="ECO:0000256" key="2">
    <source>
        <dbReference type="ARBA" id="ARBA00023002"/>
    </source>
</evidence>
<dbReference type="InterPro" id="IPR036291">
    <property type="entry name" value="NAD(P)-bd_dom_sf"/>
</dbReference>
<dbReference type="InterPro" id="IPR057326">
    <property type="entry name" value="KR_dom"/>
</dbReference>
<dbReference type="SMART" id="SM00822">
    <property type="entry name" value="PKS_KR"/>
    <property type="match status" value="1"/>
</dbReference>
<comment type="similarity">
    <text evidence="1 3">Belongs to the short-chain dehydrogenases/reductases (SDR) family.</text>
</comment>
<keyword evidence="6" id="KW-1185">Reference proteome</keyword>
<dbReference type="Gene3D" id="3.40.50.720">
    <property type="entry name" value="NAD(P)-binding Rossmann-like Domain"/>
    <property type="match status" value="1"/>
</dbReference>
<proteinExistence type="inferred from homology"/>
<dbReference type="SUPFAM" id="SSF51735">
    <property type="entry name" value="NAD(P)-binding Rossmann-fold domains"/>
    <property type="match status" value="1"/>
</dbReference>
<dbReference type="EMBL" id="BRXS01000007">
    <property type="protein sequence ID" value="GLC27819.1"/>
    <property type="molecule type" value="Genomic_DNA"/>
</dbReference>
<keyword evidence="2" id="KW-0560">Oxidoreductase</keyword>
<dbReference type="Proteomes" id="UP001161325">
    <property type="component" value="Unassembled WGS sequence"/>
</dbReference>
<dbReference type="GO" id="GO:0016020">
    <property type="term" value="C:membrane"/>
    <property type="evidence" value="ECO:0007669"/>
    <property type="project" value="TreeGrafter"/>
</dbReference>
<dbReference type="Pfam" id="PF00106">
    <property type="entry name" value="adh_short"/>
    <property type="match status" value="1"/>
</dbReference>
<evidence type="ECO:0000259" key="4">
    <source>
        <dbReference type="SMART" id="SM00822"/>
    </source>
</evidence>
<evidence type="ECO:0000256" key="1">
    <source>
        <dbReference type="ARBA" id="ARBA00006484"/>
    </source>
</evidence>
<sequence length="250" mass="26131">MELSGNTVLVTGGASGIGLAVARRFLEAGSRVAICGRREAALREAAAAHPGLVTRACDLAREEDRVGLVEWALDALPGLNVLVNNAGIQRRFRLAEPEAWAETRQELAINLDAPVHLTLLLLAHLKAQPRAAIVNVTSGLSFVPMASAPVYGATKAALHSFTLALRHQLADDAPHGPQVIEIIPPAVNTDLGGAGLHTFGAPLDAFADAVMARLAAGETEIAYGTAEDRARAAHAAFDEAFARINGRPPG</sequence>
<dbReference type="PRINTS" id="PR00081">
    <property type="entry name" value="GDHRDH"/>
</dbReference>
<accession>A0AA37Q7S1</accession>
<dbReference type="RefSeq" id="WP_284352249.1">
    <property type="nucleotide sequence ID" value="NZ_BRXS01000007.1"/>
</dbReference>
<organism evidence="5 6">
    <name type="scientific">Roseisolibacter agri</name>
    <dbReference type="NCBI Taxonomy" id="2014610"/>
    <lineage>
        <taxon>Bacteria</taxon>
        <taxon>Pseudomonadati</taxon>
        <taxon>Gemmatimonadota</taxon>
        <taxon>Gemmatimonadia</taxon>
        <taxon>Gemmatimonadales</taxon>
        <taxon>Gemmatimonadaceae</taxon>
        <taxon>Roseisolibacter</taxon>
    </lineage>
</organism>
<evidence type="ECO:0000313" key="6">
    <source>
        <dbReference type="Proteomes" id="UP001161325"/>
    </source>
</evidence>
<feature type="domain" description="Ketoreductase" evidence="4">
    <location>
        <begin position="6"/>
        <end position="186"/>
    </location>
</feature>
<reference evidence="5" key="1">
    <citation type="submission" date="2022-08" db="EMBL/GenBank/DDBJ databases">
        <title>Draft genome sequencing of Roseisolibacter agri AW1220.</title>
        <authorList>
            <person name="Tobiishi Y."/>
            <person name="Tonouchi A."/>
        </authorList>
    </citation>
    <scope>NUCLEOTIDE SEQUENCE</scope>
    <source>
        <strain evidence="5">AW1220</strain>
    </source>
</reference>
<gene>
    <name evidence="5" type="primary">dltE</name>
    <name evidence="5" type="ORF">rosag_43320</name>
</gene>
<dbReference type="PANTHER" id="PTHR44196:SF1">
    <property type="entry name" value="DEHYDROGENASE_REDUCTASE SDR FAMILY MEMBER 7B"/>
    <property type="match status" value="1"/>
</dbReference>
<dbReference type="PROSITE" id="PS00061">
    <property type="entry name" value="ADH_SHORT"/>
    <property type="match status" value="1"/>
</dbReference>
<name>A0AA37Q7S1_9BACT</name>
<dbReference type="InterPro" id="IPR020904">
    <property type="entry name" value="Sc_DH/Rdtase_CS"/>
</dbReference>
<dbReference type="PRINTS" id="PR00080">
    <property type="entry name" value="SDRFAMILY"/>
</dbReference>